<name>A0A0F3NE11_ANAPH</name>
<dbReference type="PATRIC" id="fig|1359153.3.peg.705"/>
<reference evidence="1 2" key="1">
    <citation type="submission" date="2015-01" db="EMBL/GenBank/DDBJ databases">
        <title>Genome Sequencing of Rickettsiales.</title>
        <authorList>
            <person name="Daugherty S.C."/>
            <person name="Su Q."/>
            <person name="Abolude K."/>
            <person name="Beier-Sexton M."/>
            <person name="Carlyon J.A."/>
            <person name="Carter R."/>
            <person name="Day N.P."/>
            <person name="Dumler S.J."/>
            <person name="Dyachenko V."/>
            <person name="Godinez A."/>
            <person name="Kurtti T.J."/>
            <person name="Lichay M."/>
            <person name="Mullins K.E."/>
            <person name="Ott S."/>
            <person name="Pappas-Brown V."/>
            <person name="Paris D.H."/>
            <person name="Patel P."/>
            <person name="Richards A.L."/>
            <person name="Sadzewicz L."/>
            <person name="Sears K."/>
            <person name="Seidman D."/>
            <person name="Sengamalay N."/>
            <person name="Stenos J."/>
            <person name="Tallon L.J."/>
            <person name="Vincent G."/>
            <person name="Fraser C.M."/>
            <person name="Munderloh U."/>
            <person name="Dunning-Hotopp J.C."/>
        </authorList>
    </citation>
    <scope>NUCLEOTIDE SEQUENCE [LARGE SCALE GENOMIC DNA]</scope>
    <source>
        <strain evidence="1 2">ApNP</strain>
    </source>
</reference>
<dbReference type="AlphaFoldDB" id="A0A0F3NE11"/>
<organism evidence="1 2">
    <name type="scientific">Anaplasma phagocytophilum str. ApNP</name>
    <dbReference type="NCBI Taxonomy" id="1359153"/>
    <lineage>
        <taxon>Bacteria</taxon>
        <taxon>Pseudomonadati</taxon>
        <taxon>Pseudomonadota</taxon>
        <taxon>Alphaproteobacteria</taxon>
        <taxon>Rickettsiales</taxon>
        <taxon>Anaplasmataceae</taxon>
        <taxon>Anaplasma</taxon>
        <taxon>phagocytophilum group</taxon>
    </lineage>
</organism>
<gene>
    <name evidence="1" type="ORF">APHNP_0688</name>
</gene>
<protein>
    <submittedName>
        <fullName evidence="1">Uncharacterized protein</fullName>
    </submittedName>
</protein>
<dbReference type="EMBL" id="LANW01000001">
    <property type="protein sequence ID" value="KJV66260.1"/>
    <property type="molecule type" value="Genomic_DNA"/>
</dbReference>
<dbReference type="Proteomes" id="UP000033385">
    <property type="component" value="Unassembled WGS sequence"/>
</dbReference>
<proteinExistence type="predicted"/>
<evidence type="ECO:0000313" key="2">
    <source>
        <dbReference type="Proteomes" id="UP000033385"/>
    </source>
</evidence>
<comment type="caution">
    <text evidence="1">The sequence shown here is derived from an EMBL/GenBank/DDBJ whole genome shotgun (WGS) entry which is preliminary data.</text>
</comment>
<accession>A0A0F3NE11</accession>
<evidence type="ECO:0000313" key="1">
    <source>
        <dbReference type="EMBL" id="KJV66260.1"/>
    </source>
</evidence>
<sequence>MGNTDECALKAGNQIQALRLLFKVGILEYSAKEVELTAK</sequence>